<comment type="caution">
    <text evidence="2">The sequence shown here is derived from an EMBL/GenBank/DDBJ whole genome shotgun (WGS) entry which is preliminary data.</text>
</comment>
<evidence type="ECO:0008006" key="4">
    <source>
        <dbReference type="Google" id="ProtNLM"/>
    </source>
</evidence>
<sequence>MADLGENASASEISENIGDVLASIRRLIAQDEANRSVTDPGQRLRQVAIDQAEVARNQPVQASQAAPRHAPQSPPLMLGDPDMVPPQGNAKPPMRPRPANESRPLRIAPEGGPTAPPPLSHGQQAATPHRMTERRFPAPPPMQPATLRPEHLTMPEPRPFQQREMRPDLGAQTAPAALARSPATWPVRW</sequence>
<keyword evidence="3" id="KW-1185">Reference proteome</keyword>
<feature type="region of interest" description="Disordered" evidence="1">
    <location>
        <begin position="32"/>
        <end position="161"/>
    </location>
</feature>
<reference evidence="3" key="1">
    <citation type="journal article" date="2019" name="Int. J. Syst. Evol. Microbiol.">
        <title>The Global Catalogue of Microorganisms (GCM) 10K type strain sequencing project: providing services to taxonomists for standard genome sequencing and annotation.</title>
        <authorList>
            <consortium name="The Broad Institute Genomics Platform"/>
            <consortium name="The Broad Institute Genome Sequencing Center for Infectious Disease"/>
            <person name="Wu L."/>
            <person name="Ma J."/>
        </authorList>
    </citation>
    <scope>NUCLEOTIDE SEQUENCE [LARGE SCALE GENOMIC DNA]</scope>
    <source>
        <strain evidence="3">CECT 8482</strain>
    </source>
</reference>
<evidence type="ECO:0000313" key="3">
    <source>
        <dbReference type="Proteomes" id="UP001243846"/>
    </source>
</evidence>
<accession>A0ABT8DBB0</accession>
<organism evidence="2 3">
    <name type="scientific">Paracoccus cavernae</name>
    <dbReference type="NCBI Taxonomy" id="1571207"/>
    <lineage>
        <taxon>Bacteria</taxon>
        <taxon>Pseudomonadati</taxon>
        <taxon>Pseudomonadota</taxon>
        <taxon>Alphaproteobacteria</taxon>
        <taxon>Rhodobacterales</taxon>
        <taxon>Paracoccaceae</taxon>
        <taxon>Paracoccus</taxon>
    </lineage>
</organism>
<dbReference type="Proteomes" id="UP001243846">
    <property type="component" value="Unassembled WGS sequence"/>
</dbReference>
<proteinExistence type="predicted"/>
<gene>
    <name evidence="2" type="ORF">QWZ10_14315</name>
</gene>
<name>A0ABT8DBB0_9RHOB</name>
<evidence type="ECO:0000256" key="1">
    <source>
        <dbReference type="SAM" id="MobiDB-lite"/>
    </source>
</evidence>
<protein>
    <recommendedName>
        <fullName evidence="4">DUF2497 domain-containing protein</fullName>
    </recommendedName>
</protein>
<evidence type="ECO:0000313" key="2">
    <source>
        <dbReference type="EMBL" id="MDN3712629.1"/>
    </source>
</evidence>
<dbReference type="EMBL" id="JAUFRC010000001">
    <property type="protein sequence ID" value="MDN3712629.1"/>
    <property type="molecule type" value="Genomic_DNA"/>
</dbReference>